<organism evidence="1 2">
    <name type="scientific">Caulobacter phage CcrSwift</name>
    <dbReference type="NCBI Taxonomy" id="2927984"/>
    <lineage>
        <taxon>Viruses</taxon>
        <taxon>Duplodnaviria</taxon>
        <taxon>Heunggongvirae</taxon>
        <taxon>Uroviricota</taxon>
        <taxon>Caudoviricetes</taxon>
        <taxon>Jeanschmidtviridae</taxon>
        <taxon>Shapirovirus</taxon>
        <taxon>Shapirovirus swift</taxon>
    </lineage>
</organism>
<proteinExistence type="predicted"/>
<keyword evidence="2" id="KW-1185">Reference proteome</keyword>
<dbReference type="KEGG" id="vg:13996564"/>
<name>K4K6Z4_9CAUD</name>
<accession>K4K6Z4</accession>
<protein>
    <submittedName>
        <fullName evidence="1">Uncharacterized protein</fullName>
    </submittedName>
</protein>
<evidence type="ECO:0000313" key="2">
    <source>
        <dbReference type="Proteomes" id="UP000000460"/>
    </source>
</evidence>
<dbReference type="RefSeq" id="YP_006989762.1">
    <property type="nucleotide sequence ID" value="NC_019411.1"/>
</dbReference>
<reference evidence="1 2" key="1">
    <citation type="journal article" date="2012" name="BMC Genomics">
        <title>The Caulobacter crescentus phage phiCbK: genomics of a canonical phage.</title>
        <authorList>
            <person name="Gill J.J."/>
            <person name="Berry J.D."/>
            <person name="Russell W.K."/>
            <person name="Lessor L."/>
            <person name="Escobar Garcia D.A."/>
            <person name="Hernandez D."/>
            <person name="Kane A."/>
            <person name="Keene J."/>
            <person name="Maddox M."/>
            <person name="Martin R."/>
            <person name="Mohan S."/>
            <person name="Thorn A.M."/>
            <person name="Russell D.H."/>
            <person name="Young R."/>
        </authorList>
    </citation>
    <scope>NUCLEOTIDE SEQUENCE [LARGE SCALE GENOMIC DNA]</scope>
</reference>
<dbReference type="EMBL" id="JX100809">
    <property type="protein sequence ID" value="AFU88347.1"/>
    <property type="molecule type" value="Genomic_DNA"/>
</dbReference>
<sequence length="221" mass="24893">MSIRIGERHLEYTTDKVYWLPRGYSKRSGRYVYPHHGWSWTEWRSEVTDTYETLERAQSAISGGYLKDMIKSQEIVDIVILQVRTVREIVEDRTIVAHDLAGKPLDRAEPSVSAQDHVLEPGAYVFLNYDGDADPTTYAVYGKVLAIHDDRVSLWVINGAWTMVLTAADGTLRVAPDSHGPAGREVFILYAGEPPNPLTGSDFYTDQFNAYLKLRGLQDAA</sequence>
<dbReference type="GeneID" id="13996564"/>
<gene>
    <name evidence="1" type="ORF">CcrSwift_gp029</name>
</gene>
<evidence type="ECO:0000313" key="1">
    <source>
        <dbReference type="EMBL" id="AFU88347.1"/>
    </source>
</evidence>
<dbReference type="Proteomes" id="UP000000460">
    <property type="component" value="Segment"/>
</dbReference>